<accession>A0AAU0F142</accession>
<evidence type="ECO:0000259" key="1">
    <source>
        <dbReference type="PROSITE" id="PS51178"/>
    </source>
</evidence>
<dbReference type="PROSITE" id="PS51178">
    <property type="entry name" value="PASTA"/>
    <property type="match status" value="1"/>
</dbReference>
<dbReference type="InterPro" id="IPR005543">
    <property type="entry name" value="PASTA_dom"/>
</dbReference>
<evidence type="ECO:0000313" key="2">
    <source>
        <dbReference type="EMBL" id="WOC52040.1"/>
    </source>
</evidence>
<gene>
    <name evidence="2" type="ORF">BPO_1393</name>
</gene>
<proteinExistence type="predicted"/>
<organism evidence="2 3">
    <name type="scientific">Bergeyella porcorum</name>
    <dbReference type="NCBI Taxonomy" id="1735111"/>
    <lineage>
        <taxon>Bacteria</taxon>
        <taxon>Pseudomonadati</taxon>
        <taxon>Bacteroidota</taxon>
        <taxon>Flavobacteriia</taxon>
        <taxon>Flavobacteriales</taxon>
        <taxon>Weeksellaceae</taxon>
        <taxon>Bergeyella</taxon>
    </lineage>
</organism>
<dbReference type="SUPFAM" id="SSF54184">
    <property type="entry name" value="Penicillin-binding protein 2x (pbp-2x), c-terminal domain"/>
    <property type="match status" value="1"/>
</dbReference>
<dbReference type="Gene3D" id="3.30.10.20">
    <property type="match status" value="1"/>
</dbReference>
<name>A0AAU0F142_9FLAO</name>
<sequence length="118" mass="12909">MVNQPDNNKGFYAGTVAAPVFKEIAGKTFLKTPQNIDKDLLKNKSVDLSALTKATPKIKGNNGLMPNVMGLVGRDVVPQLENAGYRVDYKGVGRVMEQFPSAGTVIKKDQKIYLKLQN</sequence>
<keyword evidence="3" id="KW-1185">Reference proteome</keyword>
<reference evidence="2" key="1">
    <citation type="submission" date="2023-10" db="EMBL/GenBank/DDBJ databases">
        <title>Characterization and whole genome sequencing of a novel strain of Bergeyella porcorum QD2021 isolated from pig.</title>
        <authorList>
            <person name="Liu G."/>
            <person name="Chen C."/>
            <person name="Han X."/>
        </authorList>
    </citation>
    <scope>NUCLEOTIDE SEQUENCE</scope>
    <source>
        <strain evidence="2">QD2021</strain>
    </source>
</reference>
<evidence type="ECO:0000313" key="3">
    <source>
        <dbReference type="Proteomes" id="UP001432059"/>
    </source>
</evidence>
<dbReference type="AlphaFoldDB" id="A0AAU0F142"/>
<dbReference type="Pfam" id="PF03793">
    <property type="entry name" value="PASTA"/>
    <property type="match status" value="1"/>
</dbReference>
<dbReference type="KEGG" id="bpor:BPO_1393"/>
<dbReference type="SMART" id="SM00740">
    <property type="entry name" value="PASTA"/>
    <property type="match status" value="1"/>
</dbReference>
<dbReference type="Proteomes" id="UP001432059">
    <property type="component" value="Chromosome"/>
</dbReference>
<dbReference type="CDD" id="cd06575">
    <property type="entry name" value="PASTA_Pbp2x-like_2"/>
    <property type="match status" value="1"/>
</dbReference>
<dbReference type="EMBL" id="CP136426">
    <property type="protein sequence ID" value="WOC52040.1"/>
    <property type="molecule type" value="Genomic_DNA"/>
</dbReference>
<protein>
    <recommendedName>
        <fullName evidence="1">PASTA domain-containing protein</fullName>
    </recommendedName>
</protein>
<feature type="domain" description="PASTA" evidence="1">
    <location>
        <begin position="59"/>
        <end position="118"/>
    </location>
</feature>